<evidence type="ECO:0000256" key="2">
    <source>
        <dbReference type="SAM" id="Phobius"/>
    </source>
</evidence>
<accession>A0A1Q8CMX4</accession>
<feature type="region of interest" description="Disordered" evidence="1">
    <location>
        <begin position="24"/>
        <end position="53"/>
    </location>
</feature>
<keyword evidence="2" id="KW-0812">Transmembrane</keyword>
<dbReference type="RefSeq" id="WP_075127233.1">
    <property type="nucleotide sequence ID" value="NZ_MSIE01000037.1"/>
</dbReference>
<dbReference type="EMBL" id="MSIE01000037">
    <property type="protein sequence ID" value="OLF15700.1"/>
    <property type="molecule type" value="Genomic_DNA"/>
</dbReference>
<keyword evidence="2" id="KW-0472">Membrane</keyword>
<keyword evidence="3" id="KW-0732">Signal</keyword>
<evidence type="ECO:0000313" key="5">
    <source>
        <dbReference type="Proteomes" id="UP000185596"/>
    </source>
</evidence>
<dbReference type="STRING" id="1912961.BU204_19975"/>
<evidence type="ECO:0000313" key="4">
    <source>
        <dbReference type="EMBL" id="OLF15700.1"/>
    </source>
</evidence>
<feature type="chain" id="PRO_5012773573" description="Ig-like domain-containing protein" evidence="3">
    <location>
        <begin position="20"/>
        <end position="155"/>
    </location>
</feature>
<comment type="caution">
    <text evidence="4">The sequence shown here is derived from an EMBL/GenBank/DDBJ whole genome shotgun (WGS) entry which is preliminary data.</text>
</comment>
<feature type="signal peptide" evidence="3">
    <location>
        <begin position="1"/>
        <end position="19"/>
    </location>
</feature>
<keyword evidence="2" id="KW-1133">Transmembrane helix</keyword>
<name>A0A1Q8CMX4_9PSEU</name>
<dbReference type="AlphaFoldDB" id="A0A1Q8CMX4"/>
<protein>
    <recommendedName>
        <fullName evidence="6">Ig-like domain-containing protein</fullName>
    </recommendedName>
</protein>
<evidence type="ECO:0000256" key="3">
    <source>
        <dbReference type="SAM" id="SignalP"/>
    </source>
</evidence>
<evidence type="ECO:0000256" key="1">
    <source>
        <dbReference type="SAM" id="MobiDB-lite"/>
    </source>
</evidence>
<proteinExistence type="predicted"/>
<keyword evidence="5" id="KW-1185">Reference proteome</keyword>
<organism evidence="4 5">
    <name type="scientific">Actinophytocola xanthii</name>
    <dbReference type="NCBI Taxonomy" id="1912961"/>
    <lineage>
        <taxon>Bacteria</taxon>
        <taxon>Bacillati</taxon>
        <taxon>Actinomycetota</taxon>
        <taxon>Actinomycetes</taxon>
        <taxon>Pseudonocardiales</taxon>
        <taxon>Pseudonocardiaceae</taxon>
    </lineage>
</organism>
<sequence>MLAAGLVGTALMLGVGAVAVSNAPSAGPGEEASWPAGETASFDRIPGERNSGDPTVTCTLTPEGRLVERGHRFTVGEPVDPDFAGTATVTCDQPVALVTGTSRIVADHARGPLVVVPMFVAALGVLLFVPRFTLALARLSTSGWLRRLLRAPPPG</sequence>
<gene>
    <name evidence="4" type="ORF">BU204_19975</name>
</gene>
<feature type="transmembrane region" description="Helical" evidence="2">
    <location>
        <begin position="114"/>
        <end position="137"/>
    </location>
</feature>
<dbReference type="Proteomes" id="UP000185596">
    <property type="component" value="Unassembled WGS sequence"/>
</dbReference>
<evidence type="ECO:0008006" key="6">
    <source>
        <dbReference type="Google" id="ProtNLM"/>
    </source>
</evidence>
<reference evidence="4 5" key="1">
    <citation type="submission" date="2016-12" db="EMBL/GenBank/DDBJ databases">
        <title>The draft genome sequence of Actinophytocola sp. 11-183.</title>
        <authorList>
            <person name="Wang W."/>
            <person name="Yuan L."/>
        </authorList>
    </citation>
    <scope>NUCLEOTIDE SEQUENCE [LARGE SCALE GENOMIC DNA]</scope>
    <source>
        <strain evidence="4 5">11-183</strain>
    </source>
</reference>